<keyword evidence="5 12" id="KW-0812">Transmembrane</keyword>
<evidence type="ECO:0000256" key="5">
    <source>
        <dbReference type="ARBA" id="ARBA00022692"/>
    </source>
</evidence>
<dbReference type="PANTHER" id="PTHR11690:SF248">
    <property type="entry name" value="PICKPOCKET 17, ISOFORM A"/>
    <property type="match status" value="1"/>
</dbReference>
<dbReference type="InterPro" id="IPR001873">
    <property type="entry name" value="ENaC"/>
</dbReference>
<keyword evidence="8 12" id="KW-0406">Ion transport</keyword>
<evidence type="ECO:0000256" key="3">
    <source>
        <dbReference type="ARBA" id="ARBA00022448"/>
    </source>
</evidence>
<keyword evidence="10 12" id="KW-0739">Sodium transport</keyword>
<evidence type="ECO:0000256" key="2">
    <source>
        <dbReference type="ARBA" id="ARBA00007193"/>
    </source>
</evidence>
<sequence length="437" mass="50799">MFLNLKKCLSSPNQFLKLLVVLGCLCFSIYQVAQCVFKLLKPPITTYYGFHLNESMTYPSVTICRRPGFKDESLIKFGLRARQALTTHNAFLSFNFSMYTIQEFLKETTYKYKSFETISSGKCFTFNPLVTSNEYSMSGGWFFFLKHDMTVRQPDAYGQNEDGFHVYVHDSNEIMNSDDGQDDNFLEYVYLEAWEEMRIHFKHQEFFRVNTNENPCIDHADQPTYSRSRCIEECLHRRIAKIINCTLPWLWLLAEDSYPQCDNFEDVNKLISFFLAHNRKELVANCSCLRSCHVTIYNPTIIRRNDGAENNYPNSALGMYYTNNLVTEMREVVGYSFNTFISDIGGSLGFLLGLSVVGLIKVLEKIICEIIKNYYTKKKKHEDGGHSETYSNCSSSTKMADDESLKRNVGLYENLRDFESDDFKHYQKTLIAQSDRF</sequence>
<organism evidence="13 14">
    <name type="scientific">Hypothenemus hampei</name>
    <name type="common">Coffee berry borer</name>
    <dbReference type="NCBI Taxonomy" id="57062"/>
    <lineage>
        <taxon>Eukaryota</taxon>
        <taxon>Metazoa</taxon>
        <taxon>Ecdysozoa</taxon>
        <taxon>Arthropoda</taxon>
        <taxon>Hexapoda</taxon>
        <taxon>Insecta</taxon>
        <taxon>Pterygota</taxon>
        <taxon>Neoptera</taxon>
        <taxon>Endopterygota</taxon>
        <taxon>Coleoptera</taxon>
        <taxon>Polyphaga</taxon>
        <taxon>Cucujiformia</taxon>
        <taxon>Curculionidae</taxon>
        <taxon>Scolytinae</taxon>
        <taxon>Hypothenemus</taxon>
    </lineage>
</organism>
<name>A0ABD1EPD7_HYPHA</name>
<evidence type="ECO:0000256" key="8">
    <source>
        <dbReference type="ARBA" id="ARBA00023065"/>
    </source>
</evidence>
<dbReference type="PANTHER" id="PTHR11690">
    <property type="entry name" value="AMILORIDE-SENSITIVE SODIUM CHANNEL-RELATED"/>
    <property type="match status" value="1"/>
</dbReference>
<comment type="similarity">
    <text evidence="2 12">Belongs to the amiloride-sensitive sodium channel (TC 1.A.6) family.</text>
</comment>
<evidence type="ECO:0000256" key="4">
    <source>
        <dbReference type="ARBA" id="ARBA00022461"/>
    </source>
</evidence>
<evidence type="ECO:0000256" key="6">
    <source>
        <dbReference type="ARBA" id="ARBA00022989"/>
    </source>
</evidence>
<comment type="subcellular location">
    <subcellularLocation>
        <location evidence="1">Membrane</location>
        <topology evidence="1">Multi-pass membrane protein</topology>
    </subcellularLocation>
</comment>
<dbReference type="EMBL" id="JBDJPC010000006">
    <property type="protein sequence ID" value="KAL1498216.1"/>
    <property type="molecule type" value="Genomic_DNA"/>
</dbReference>
<evidence type="ECO:0000256" key="9">
    <source>
        <dbReference type="ARBA" id="ARBA00023136"/>
    </source>
</evidence>
<keyword evidence="4 12" id="KW-0894">Sodium channel</keyword>
<keyword evidence="11 12" id="KW-0407">Ion channel</keyword>
<evidence type="ECO:0000256" key="1">
    <source>
        <dbReference type="ARBA" id="ARBA00004141"/>
    </source>
</evidence>
<evidence type="ECO:0000256" key="10">
    <source>
        <dbReference type="ARBA" id="ARBA00023201"/>
    </source>
</evidence>
<evidence type="ECO:0000256" key="7">
    <source>
        <dbReference type="ARBA" id="ARBA00023053"/>
    </source>
</evidence>
<keyword evidence="9" id="KW-0472">Membrane</keyword>
<keyword evidence="3 12" id="KW-0813">Transport</keyword>
<evidence type="ECO:0000313" key="13">
    <source>
        <dbReference type="EMBL" id="KAL1498216.1"/>
    </source>
</evidence>
<keyword evidence="7" id="KW-0915">Sodium</keyword>
<dbReference type="GO" id="GO:0016020">
    <property type="term" value="C:membrane"/>
    <property type="evidence" value="ECO:0007669"/>
    <property type="project" value="UniProtKB-SubCell"/>
</dbReference>
<gene>
    <name evidence="13" type="ORF">ABEB36_009050</name>
</gene>
<dbReference type="Proteomes" id="UP001566132">
    <property type="component" value="Unassembled WGS sequence"/>
</dbReference>
<dbReference type="AlphaFoldDB" id="A0ABD1EPD7"/>
<keyword evidence="6" id="KW-1133">Transmembrane helix</keyword>
<dbReference type="Gene3D" id="1.10.287.770">
    <property type="entry name" value="YojJ-like"/>
    <property type="match status" value="1"/>
</dbReference>
<dbReference type="GO" id="GO:0005272">
    <property type="term" value="F:sodium channel activity"/>
    <property type="evidence" value="ECO:0007669"/>
    <property type="project" value="UniProtKB-KW"/>
</dbReference>
<dbReference type="Pfam" id="PF00858">
    <property type="entry name" value="ASC"/>
    <property type="match status" value="2"/>
</dbReference>
<protein>
    <submittedName>
        <fullName evidence="13">Uncharacterized protein</fullName>
    </submittedName>
</protein>
<proteinExistence type="inferred from homology"/>
<accession>A0ABD1EPD7</accession>
<keyword evidence="14" id="KW-1185">Reference proteome</keyword>
<evidence type="ECO:0000313" key="14">
    <source>
        <dbReference type="Proteomes" id="UP001566132"/>
    </source>
</evidence>
<comment type="caution">
    <text evidence="13">The sequence shown here is derived from an EMBL/GenBank/DDBJ whole genome shotgun (WGS) entry which is preliminary data.</text>
</comment>
<evidence type="ECO:0000256" key="12">
    <source>
        <dbReference type="RuleBase" id="RU000679"/>
    </source>
</evidence>
<reference evidence="13 14" key="1">
    <citation type="submission" date="2024-05" db="EMBL/GenBank/DDBJ databases">
        <title>Genetic variation in Jamaican populations of the coffee berry borer (Hypothenemus hampei).</title>
        <authorList>
            <person name="Errbii M."/>
            <person name="Myrie A."/>
        </authorList>
    </citation>
    <scope>NUCLEOTIDE SEQUENCE [LARGE SCALE GENOMIC DNA]</scope>
    <source>
        <strain evidence="13">JA-Hopewell-2020-01-JO</strain>
        <tissue evidence="13">Whole body</tissue>
    </source>
</reference>
<evidence type="ECO:0000256" key="11">
    <source>
        <dbReference type="ARBA" id="ARBA00023303"/>
    </source>
</evidence>